<protein>
    <submittedName>
        <fullName evidence="1">Uncharacterized protein</fullName>
    </submittedName>
</protein>
<sequence>MGASLASFSIEQLLIPNRIIDGRVIGSSLILDYLIPD</sequence>
<name>A0A150MMT8_9BACL</name>
<organism evidence="1 2">
    <name type="scientific">Parageobacillus toebii</name>
    <dbReference type="NCBI Taxonomy" id="153151"/>
    <lineage>
        <taxon>Bacteria</taxon>
        <taxon>Bacillati</taxon>
        <taxon>Bacillota</taxon>
        <taxon>Bacilli</taxon>
        <taxon>Bacillales</taxon>
        <taxon>Anoxybacillaceae</taxon>
        <taxon>Parageobacillus</taxon>
    </lineage>
</organism>
<dbReference type="GeneID" id="94899380"/>
<reference evidence="1 2" key="1">
    <citation type="submission" date="2016-01" db="EMBL/GenBank/DDBJ databases">
        <title>Draft Genome Sequences of Seven Thermophilic Sporeformers Isolated from Foods.</title>
        <authorList>
            <person name="Berendsen E.M."/>
            <person name="Wells-Bennik M.H."/>
            <person name="Krawcyk A.O."/>
            <person name="De Jong A."/>
            <person name="Holsappel S."/>
            <person name="Eijlander R.T."/>
            <person name="Kuipers O.P."/>
        </authorList>
    </citation>
    <scope>NUCLEOTIDE SEQUENCE [LARGE SCALE GENOMIC DNA]</scope>
    <source>
        <strain evidence="1 2">B4110</strain>
    </source>
</reference>
<accession>A0A150MMT8</accession>
<proteinExistence type="predicted"/>
<comment type="caution">
    <text evidence="1">The sequence shown here is derived from an EMBL/GenBank/DDBJ whole genome shotgun (WGS) entry which is preliminary data.</text>
</comment>
<dbReference type="AlphaFoldDB" id="A0A150MMT8"/>
<dbReference type="Proteomes" id="UP000075324">
    <property type="component" value="Unassembled WGS sequence"/>
</dbReference>
<dbReference type="RefSeq" id="WP_373467249.1">
    <property type="nucleotide sequence ID" value="NZ_CP070511.1"/>
</dbReference>
<evidence type="ECO:0000313" key="2">
    <source>
        <dbReference type="Proteomes" id="UP000075324"/>
    </source>
</evidence>
<dbReference type="PATRIC" id="fig|153151.4.peg.999"/>
<dbReference type="EMBL" id="LQYW01000132">
    <property type="protein sequence ID" value="KYD25777.1"/>
    <property type="molecule type" value="Genomic_DNA"/>
</dbReference>
<gene>
    <name evidence="1" type="ORF">B4110_2598</name>
</gene>
<evidence type="ECO:0000313" key="1">
    <source>
        <dbReference type="EMBL" id="KYD25777.1"/>
    </source>
</evidence>